<dbReference type="AlphaFoldDB" id="A0A2H3BAA5"/>
<dbReference type="EMBL" id="KZ293440">
    <property type="protein sequence ID" value="PBK66610.1"/>
    <property type="molecule type" value="Genomic_DNA"/>
</dbReference>
<organism evidence="2 3">
    <name type="scientific">Armillaria solidipes</name>
    <dbReference type="NCBI Taxonomy" id="1076256"/>
    <lineage>
        <taxon>Eukaryota</taxon>
        <taxon>Fungi</taxon>
        <taxon>Dikarya</taxon>
        <taxon>Basidiomycota</taxon>
        <taxon>Agaricomycotina</taxon>
        <taxon>Agaricomycetes</taxon>
        <taxon>Agaricomycetidae</taxon>
        <taxon>Agaricales</taxon>
        <taxon>Marasmiineae</taxon>
        <taxon>Physalacriaceae</taxon>
        <taxon>Armillaria</taxon>
    </lineage>
</organism>
<feature type="region of interest" description="Disordered" evidence="1">
    <location>
        <begin position="77"/>
        <end position="127"/>
    </location>
</feature>
<sequence>MPSPSDWETAPTWMESTSNRFNHFNQDRETFGGWEEDPGEYDDEYDDGRSEELDNVAPWTQRAGNYAPYPQYNLPRYPFPLPDSPPTHHVRQHGQYHGPRYPRLYAGQGDRPKGSNMNDNDNDEAARQRLAEEMAAKRKEAAEEAGRKLQRIAELEKLLNNTEMDHRDHATQWGLPQSANHDKGKKPETTQSTLPLLPNPHRPLWRRDD</sequence>
<feature type="region of interest" description="Disordered" evidence="1">
    <location>
        <begin position="1"/>
        <end position="50"/>
    </location>
</feature>
<proteinExistence type="predicted"/>
<feature type="compositionally biased region" description="Polar residues" evidence="1">
    <location>
        <begin position="14"/>
        <end position="24"/>
    </location>
</feature>
<name>A0A2H3BAA5_9AGAR</name>
<keyword evidence="3" id="KW-1185">Reference proteome</keyword>
<feature type="region of interest" description="Disordered" evidence="1">
    <location>
        <begin position="160"/>
        <end position="209"/>
    </location>
</feature>
<accession>A0A2H3BAA5</accession>
<protein>
    <submittedName>
        <fullName evidence="2">Uncharacterized protein</fullName>
    </submittedName>
</protein>
<feature type="compositionally biased region" description="Acidic residues" evidence="1">
    <location>
        <begin position="34"/>
        <end position="46"/>
    </location>
</feature>
<reference evidence="3" key="1">
    <citation type="journal article" date="2017" name="Nat. Ecol. Evol.">
        <title>Genome expansion and lineage-specific genetic innovations in the forest pathogenic fungi Armillaria.</title>
        <authorList>
            <person name="Sipos G."/>
            <person name="Prasanna A.N."/>
            <person name="Walter M.C."/>
            <person name="O'Connor E."/>
            <person name="Balint B."/>
            <person name="Krizsan K."/>
            <person name="Kiss B."/>
            <person name="Hess J."/>
            <person name="Varga T."/>
            <person name="Slot J."/>
            <person name="Riley R."/>
            <person name="Boka B."/>
            <person name="Rigling D."/>
            <person name="Barry K."/>
            <person name="Lee J."/>
            <person name="Mihaltcheva S."/>
            <person name="LaButti K."/>
            <person name="Lipzen A."/>
            <person name="Waldron R."/>
            <person name="Moloney N.M."/>
            <person name="Sperisen C."/>
            <person name="Kredics L."/>
            <person name="Vagvoelgyi C."/>
            <person name="Patrignani A."/>
            <person name="Fitzpatrick D."/>
            <person name="Nagy I."/>
            <person name="Doyle S."/>
            <person name="Anderson J.B."/>
            <person name="Grigoriev I.V."/>
            <person name="Gueldener U."/>
            <person name="Muensterkoetter M."/>
            <person name="Nagy L.G."/>
        </authorList>
    </citation>
    <scope>NUCLEOTIDE SEQUENCE [LARGE SCALE GENOMIC DNA]</scope>
    <source>
        <strain evidence="3">28-4</strain>
    </source>
</reference>
<evidence type="ECO:0000313" key="3">
    <source>
        <dbReference type="Proteomes" id="UP000218334"/>
    </source>
</evidence>
<gene>
    <name evidence="2" type="ORF">ARMSODRAFT_1021412</name>
</gene>
<dbReference type="Proteomes" id="UP000218334">
    <property type="component" value="Unassembled WGS sequence"/>
</dbReference>
<evidence type="ECO:0000256" key="1">
    <source>
        <dbReference type="SAM" id="MobiDB-lite"/>
    </source>
</evidence>
<evidence type="ECO:0000313" key="2">
    <source>
        <dbReference type="EMBL" id="PBK66610.1"/>
    </source>
</evidence>
<feature type="compositionally biased region" description="Basic and acidic residues" evidence="1">
    <location>
        <begin position="160"/>
        <end position="170"/>
    </location>
</feature>